<gene>
    <name evidence="1" type="ORF">ABXS05_34215</name>
</gene>
<reference evidence="1 2" key="1">
    <citation type="submission" date="2024-07" db="EMBL/GenBank/DDBJ databases">
        <title>Description of Labrys sedimenti sp. nov., isolated from a diclofenac-degrading enrichment culture.</title>
        <authorList>
            <person name="Tancsics A."/>
            <person name="Csepanyi A."/>
        </authorList>
    </citation>
    <scope>NUCLEOTIDE SEQUENCE [LARGE SCALE GENOMIC DNA]</scope>
    <source>
        <strain evidence="1 2">LMG 23578</strain>
    </source>
</reference>
<dbReference type="EMBL" id="JBFNQD010000032">
    <property type="protein sequence ID" value="MEW9310644.1"/>
    <property type="molecule type" value="Genomic_DNA"/>
</dbReference>
<accession>A0ABV3PYH0</accession>
<name>A0ABV3PYH0_9HYPH</name>
<evidence type="ECO:0000313" key="1">
    <source>
        <dbReference type="EMBL" id="MEW9310644.1"/>
    </source>
</evidence>
<evidence type="ECO:0000313" key="2">
    <source>
        <dbReference type="Proteomes" id="UP001555786"/>
    </source>
</evidence>
<comment type="caution">
    <text evidence="1">The sequence shown here is derived from an EMBL/GenBank/DDBJ whole genome shotgun (WGS) entry which is preliminary data.</text>
</comment>
<organism evidence="1 2">
    <name type="scientific">Labrys neptuniae</name>
    <dbReference type="NCBI Taxonomy" id="376174"/>
    <lineage>
        <taxon>Bacteria</taxon>
        <taxon>Pseudomonadati</taxon>
        <taxon>Pseudomonadota</taxon>
        <taxon>Alphaproteobacteria</taxon>
        <taxon>Hyphomicrobiales</taxon>
        <taxon>Xanthobacteraceae</taxon>
        <taxon>Labrys</taxon>
    </lineage>
</organism>
<dbReference type="RefSeq" id="WP_367626999.1">
    <property type="nucleotide sequence ID" value="NZ_JBFNQD010000032.1"/>
</dbReference>
<dbReference type="Proteomes" id="UP001555786">
    <property type="component" value="Unassembled WGS sequence"/>
</dbReference>
<proteinExistence type="predicted"/>
<dbReference type="Gene3D" id="1.20.5.2050">
    <property type="match status" value="1"/>
</dbReference>
<keyword evidence="2" id="KW-1185">Reference proteome</keyword>
<sequence>MRRNATHSDRVQAPAKPRPKAFHNVDMYAIFRVERPAHGQDAWLVNLSRGARPIRKSFSDYTYGGKEPALFVARAYRDAVLKIVPPLTHRDMRMRVRKNRPEGSITGVHFKPASGSRPAYWIARIEVEALEHSTAKRKRRCLTRHFSVARYGDAEAKRMAENERIRMVMAVDNGEDPALRSPAGLALHEIRHEL</sequence>
<protein>
    <submittedName>
        <fullName evidence="1">AP2 domain-containing protein</fullName>
    </submittedName>
</protein>